<proteinExistence type="predicted"/>
<dbReference type="EMBL" id="CP049257">
    <property type="protein sequence ID" value="QIG42294.1"/>
    <property type="molecule type" value="Genomic_DNA"/>
</dbReference>
<reference evidence="1 2" key="1">
    <citation type="submission" date="2020-02" db="EMBL/GenBank/DDBJ databases">
        <title>Full genome sequence of Nocardioides sp. R-3366.</title>
        <authorList>
            <person name="Im W.-T."/>
        </authorList>
    </citation>
    <scope>NUCLEOTIDE SEQUENCE [LARGE SCALE GENOMIC DNA]</scope>
    <source>
        <strain evidence="1 2">R-3366</strain>
    </source>
</reference>
<sequence length="252" mass="25384">MRSLGVLATALVLALSGCSGDEEPEKGPDLPTQNELTAYFGAVASYDTDALAAAAEVARDGSPAQAYLGYLGDYAASADAAGQPVAGSEVKAVDGGFTACGGTGKPDECVTWSDLEGEDGALTDFTVNDVALDDSLVDLGDQAPVAAEGLYEVQPDFAYRSPQSGTLFVTVTVTAGDVPVSPEPGVYIEQDQILNGTRTRAPATVEAGASTPVVLAFPHAEKAGLDGQVTFDLGLAGQGTQSIGFGLATSAG</sequence>
<gene>
    <name evidence="1" type="ORF">G5V58_05500</name>
</gene>
<dbReference type="AlphaFoldDB" id="A0A6G6WAP2"/>
<accession>A0A6G6WAP2</accession>
<organism evidence="1 2">
    <name type="scientific">Nocardioides anomalus</name>
    <dbReference type="NCBI Taxonomy" id="2712223"/>
    <lineage>
        <taxon>Bacteria</taxon>
        <taxon>Bacillati</taxon>
        <taxon>Actinomycetota</taxon>
        <taxon>Actinomycetes</taxon>
        <taxon>Propionibacteriales</taxon>
        <taxon>Nocardioidaceae</taxon>
        <taxon>Nocardioides</taxon>
    </lineage>
</organism>
<name>A0A6G6WAP2_9ACTN</name>
<keyword evidence="2" id="KW-1185">Reference proteome</keyword>
<evidence type="ECO:0000313" key="2">
    <source>
        <dbReference type="Proteomes" id="UP000502996"/>
    </source>
</evidence>
<dbReference type="Proteomes" id="UP000502996">
    <property type="component" value="Chromosome"/>
</dbReference>
<protein>
    <recommendedName>
        <fullName evidence="3">Lipoprotein</fullName>
    </recommendedName>
</protein>
<dbReference type="PROSITE" id="PS51257">
    <property type="entry name" value="PROKAR_LIPOPROTEIN"/>
    <property type="match status" value="1"/>
</dbReference>
<evidence type="ECO:0000313" key="1">
    <source>
        <dbReference type="EMBL" id="QIG42294.1"/>
    </source>
</evidence>
<dbReference type="KEGG" id="nano:G5V58_05500"/>
<dbReference type="RefSeq" id="WP_165229537.1">
    <property type="nucleotide sequence ID" value="NZ_CP049257.1"/>
</dbReference>
<evidence type="ECO:0008006" key="3">
    <source>
        <dbReference type="Google" id="ProtNLM"/>
    </source>
</evidence>